<protein>
    <submittedName>
        <fullName evidence="1">Uncharacterized protein</fullName>
    </submittedName>
</protein>
<reference evidence="2" key="1">
    <citation type="journal article" date="2015" name="Nat. Genet.">
        <title>The genome and transcriptome of the zoonotic hookworm Ancylostoma ceylanicum identify infection-specific gene families.</title>
        <authorList>
            <person name="Schwarz E.M."/>
            <person name="Hu Y."/>
            <person name="Antoshechkin I."/>
            <person name="Miller M.M."/>
            <person name="Sternberg P.W."/>
            <person name="Aroian R.V."/>
        </authorList>
    </citation>
    <scope>NUCLEOTIDE SEQUENCE</scope>
    <source>
        <strain evidence="2">HY135</strain>
    </source>
</reference>
<dbReference type="AlphaFoldDB" id="A0A016V595"/>
<comment type="caution">
    <text evidence="1">The sequence shown here is derived from an EMBL/GenBank/DDBJ whole genome shotgun (WGS) entry which is preliminary data.</text>
</comment>
<name>A0A016V595_9BILA</name>
<evidence type="ECO:0000313" key="1">
    <source>
        <dbReference type="EMBL" id="EYC22595.1"/>
    </source>
</evidence>
<dbReference type="EMBL" id="JARK01001353">
    <property type="protein sequence ID" value="EYC22595.1"/>
    <property type="molecule type" value="Genomic_DNA"/>
</dbReference>
<evidence type="ECO:0000313" key="2">
    <source>
        <dbReference type="Proteomes" id="UP000024635"/>
    </source>
</evidence>
<keyword evidence="2" id="KW-1185">Reference proteome</keyword>
<sequence length="70" mass="8414">MKRLEMSNRFDKKSVFDKESRSRNLGFAQLLIEAEFRRSLNLFIRRRKRKGNQIASGYCFKHLITFISQT</sequence>
<gene>
    <name evidence="1" type="primary">Acey_s0017.g3446</name>
    <name evidence="1" type="ORF">Y032_0017g3446</name>
</gene>
<dbReference type="Proteomes" id="UP000024635">
    <property type="component" value="Unassembled WGS sequence"/>
</dbReference>
<organism evidence="1 2">
    <name type="scientific">Ancylostoma ceylanicum</name>
    <dbReference type="NCBI Taxonomy" id="53326"/>
    <lineage>
        <taxon>Eukaryota</taxon>
        <taxon>Metazoa</taxon>
        <taxon>Ecdysozoa</taxon>
        <taxon>Nematoda</taxon>
        <taxon>Chromadorea</taxon>
        <taxon>Rhabditida</taxon>
        <taxon>Rhabditina</taxon>
        <taxon>Rhabditomorpha</taxon>
        <taxon>Strongyloidea</taxon>
        <taxon>Ancylostomatidae</taxon>
        <taxon>Ancylostomatinae</taxon>
        <taxon>Ancylostoma</taxon>
    </lineage>
</organism>
<accession>A0A016V595</accession>
<proteinExistence type="predicted"/>